<dbReference type="InterPro" id="IPR002912">
    <property type="entry name" value="ACT_dom"/>
</dbReference>
<organism evidence="11 12">
    <name type="scientific">Streptodolium elevatio</name>
    <dbReference type="NCBI Taxonomy" id="3157996"/>
    <lineage>
        <taxon>Bacteria</taxon>
        <taxon>Bacillati</taxon>
        <taxon>Actinomycetota</taxon>
        <taxon>Actinomycetes</taxon>
        <taxon>Kitasatosporales</taxon>
        <taxon>Streptomycetaceae</taxon>
        <taxon>Streptodolium</taxon>
    </lineage>
</organism>
<evidence type="ECO:0000256" key="6">
    <source>
        <dbReference type="ARBA" id="ARBA00023222"/>
    </source>
</evidence>
<keyword evidence="6" id="KW-0584">Phenylalanine biosynthesis</keyword>
<evidence type="ECO:0000259" key="10">
    <source>
        <dbReference type="PROSITE" id="PS51671"/>
    </source>
</evidence>
<dbReference type="CDD" id="cd04905">
    <property type="entry name" value="ACT_CM-PDT"/>
    <property type="match status" value="1"/>
</dbReference>
<accession>A0ABV3D8J1</accession>
<keyword evidence="7 11" id="KW-0456">Lyase</keyword>
<dbReference type="Pfam" id="PF01842">
    <property type="entry name" value="ACT"/>
    <property type="match status" value="1"/>
</dbReference>
<comment type="catalytic activity">
    <reaction evidence="8">
        <text>prephenate + H(+) = 3-phenylpyruvate + CO2 + H2O</text>
        <dbReference type="Rhea" id="RHEA:21648"/>
        <dbReference type="ChEBI" id="CHEBI:15377"/>
        <dbReference type="ChEBI" id="CHEBI:15378"/>
        <dbReference type="ChEBI" id="CHEBI:16526"/>
        <dbReference type="ChEBI" id="CHEBI:18005"/>
        <dbReference type="ChEBI" id="CHEBI:29934"/>
        <dbReference type="EC" id="4.2.1.51"/>
    </reaction>
</comment>
<protein>
    <recommendedName>
        <fullName evidence="3">Prephenate dehydratase</fullName>
        <ecNumber evidence="2">4.2.1.51</ecNumber>
    </recommendedName>
</protein>
<evidence type="ECO:0000256" key="8">
    <source>
        <dbReference type="ARBA" id="ARBA00047848"/>
    </source>
</evidence>
<keyword evidence="5" id="KW-0057">Aromatic amino acid biosynthesis</keyword>
<sequence>MSPSASAGAPRWTYLGPEGTFTEAALRTLPGAGEAVSIPMASVPAALDAVRRGEADGAVVPLENSVEGSVSITLDELATGEPLLIEREILLPISFALLVRPGTAFEDIKTVSSHSHAQPQVRRWLAANLPDAHWSSAASNADAARLVQEGRYDAALAGEFAAARYGLVPLVTDIHDVEGAVTRFVQVRRPGSVVAPTGADRTSVVAFIVDDHAGALLEILQEFAVRGVNLDHIQSRPTGDGLGHYFFAIEAEGHIADARVGEALMGLRRVCAAVRFLGSYPRADGVRPQVRRGTSDPEFADAADWLDRCRRGDG</sequence>
<dbReference type="Gene3D" id="3.30.70.260">
    <property type="match status" value="1"/>
</dbReference>
<dbReference type="EC" id="4.2.1.51" evidence="2"/>
<dbReference type="Pfam" id="PF00800">
    <property type="entry name" value="PDT"/>
    <property type="match status" value="1"/>
</dbReference>
<evidence type="ECO:0000256" key="5">
    <source>
        <dbReference type="ARBA" id="ARBA00023141"/>
    </source>
</evidence>
<evidence type="ECO:0000313" key="11">
    <source>
        <dbReference type="EMBL" id="MEU8132055.1"/>
    </source>
</evidence>
<dbReference type="RefSeq" id="WP_358347233.1">
    <property type="nucleotide sequence ID" value="NZ_JBEZFP010000001.1"/>
</dbReference>
<gene>
    <name evidence="11" type="primary">pheA</name>
    <name evidence="11" type="ORF">AB0C36_00950</name>
</gene>
<comment type="caution">
    <text evidence="11">The sequence shown here is derived from an EMBL/GenBank/DDBJ whole genome shotgun (WGS) entry which is preliminary data.</text>
</comment>
<evidence type="ECO:0000256" key="2">
    <source>
        <dbReference type="ARBA" id="ARBA00013147"/>
    </source>
</evidence>
<dbReference type="PANTHER" id="PTHR21022">
    <property type="entry name" value="PREPHENATE DEHYDRATASE P PROTEIN"/>
    <property type="match status" value="1"/>
</dbReference>
<evidence type="ECO:0000256" key="4">
    <source>
        <dbReference type="ARBA" id="ARBA00022605"/>
    </source>
</evidence>
<dbReference type="NCBIfam" id="NF008865">
    <property type="entry name" value="PRK11898.1"/>
    <property type="match status" value="1"/>
</dbReference>
<reference evidence="11 12" key="1">
    <citation type="submission" date="2024-06" db="EMBL/GenBank/DDBJ databases">
        <title>The Natural Products Discovery Center: Release of the First 8490 Sequenced Strains for Exploring Actinobacteria Biosynthetic Diversity.</title>
        <authorList>
            <person name="Kalkreuter E."/>
            <person name="Kautsar S.A."/>
            <person name="Yang D."/>
            <person name="Bader C.D."/>
            <person name="Teijaro C.N."/>
            <person name="Fluegel L."/>
            <person name="Davis C.M."/>
            <person name="Simpson J.R."/>
            <person name="Lauterbach L."/>
            <person name="Steele A.D."/>
            <person name="Gui C."/>
            <person name="Meng S."/>
            <person name="Li G."/>
            <person name="Viehrig K."/>
            <person name="Ye F."/>
            <person name="Su P."/>
            <person name="Kiefer A.F."/>
            <person name="Nichols A."/>
            <person name="Cepeda A.J."/>
            <person name="Yan W."/>
            <person name="Fan B."/>
            <person name="Jiang Y."/>
            <person name="Adhikari A."/>
            <person name="Zheng C.-J."/>
            <person name="Schuster L."/>
            <person name="Cowan T.M."/>
            <person name="Smanski M.J."/>
            <person name="Chevrette M.G."/>
            <person name="De Carvalho L.P.S."/>
            <person name="Shen B."/>
        </authorList>
    </citation>
    <scope>NUCLEOTIDE SEQUENCE [LARGE SCALE GENOMIC DNA]</scope>
    <source>
        <strain evidence="11 12">NPDC048946</strain>
    </source>
</reference>
<dbReference type="SUPFAM" id="SSF53850">
    <property type="entry name" value="Periplasmic binding protein-like II"/>
    <property type="match status" value="1"/>
</dbReference>
<dbReference type="InterPro" id="IPR018528">
    <property type="entry name" value="Preph_deHydtase_CS"/>
</dbReference>
<feature type="domain" description="ACT" evidence="10">
    <location>
        <begin position="204"/>
        <end position="281"/>
    </location>
</feature>
<keyword evidence="12" id="KW-1185">Reference proteome</keyword>
<dbReference type="Gene3D" id="3.40.190.10">
    <property type="entry name" value="Periplasmic binding protein-like II"/>
    <property type="match status" value="2"/>
</dbReference>
<dbReference type="SUPFAM" id="SSF55021">
    <property type="entry name" value="ACT-like"/>
    <property type="match status" value="1"/>
</dbReference>
<dbReference type="InterPro" id="IPR008242">
    <property type="entry name" value="Chor_mutase/pphenate_deHydtase"/>
</dbReference>
<evidence type="ECO:0000259" key="9">
    <source>
        <dbReference type="PROSITE" id="PS51171"/>
    </source>
</evidence>
<feature type="domain" description="Prephenate dehydratase" evidence="9">
    <location>
        <begin position="11"/>
        <end position="189"/>
    </location>
</feature>
<dbReference type="PROSITE" id="PS51671">
    <property type="entry name" value="ACT"/>
    <property type="match status" value="1"/>
</dbReference>
<dbReference type="PROSITE" id="PS00857">
    <property type="entry name" value="PREPHENATE_DEHYDR_1"/>
    <property type="match status" value="1"/>
</dbReference>
<evidence type="ECO:0000256" key="1">
    <source>
        <dbReference type="ARBA" id="ARBA00004741"/>
    </source>
</evidence>
<dbReference type="InterPro" id="IPR045865">
    <property type="entry name" value="ACT-like_dom_sf"/>
</dbReference>
<proteinExistence type="predicted"/>
<evidence type="ECO:0000313" key="12">
    <source>
        <dbReference type="Proteomes" id="UP001551482"/>
    </source>
</evidence>
<name>A0ABV3D8J1_9ACTN</name>
<dbReference type="InterPro" id="IPR001086">
    <property type="entry name" value="Preph_deHydtase"/>
</dbReference>
<keyword evidence="4" id="KW-0028">Amino-acid biosynthesis</keyword>
<dbReference type="Proteomes" id="UP001551482">
    <property type="component" value="Unassembled WGS sequence"/>
</dbReference>
<comment type="pathway">
    <text evidence="1">Amino-acid biosynthesis; L-phenylalanine biosynthesis; phenylpyruvate from prephenate: step 1/1.</text>
</comment>
<evidence type="ECO:0000256" key="7">
    <source>
        <dbReference type="ARBA" id="ARBA00023239"/>
    </source>
</evidence>
<dbReference type="GO" id="GO:0004664">
    <property type="term" value="F:prephenate dehydratase activity"/>
    <property type="evidence" value="ECO:0007669"/>
    <property type="project" value="UniProtKB-EC"/>
</dbReference>
<dbReference type="EMBL" id="JBEZFP010000001">
    <property type="protein sequence ID" value="MEU8132055.1"/>
    <property type="molecule type" value="Genomic_DNA"/>
</dbReference>
<dbReference type="PIRSF" id="PIRSF001500">
    <property type="entry name" value="Chor_mut_pdt_Ppr"/>
    <property type="match status" value="1"/>
</dbReference>
<dbReference type="PROSITE" id="PS51171">
    <property type="entry name" value="PREPHENATE_DEHYDR_3"/>
    <property type="match status" value="1"/>
</dbReference>
<evidence type="ECO:0000256" key="3">
    <source>
        <dbReference type="ARBA" id="ARBA00021872"/>
    </source>
</evidence>
<dbReference type="CDD" id="cd13632">
    <property type="entry name" value="PBP2_Aa-PDT_like"/>
    <property type="match status" value="1"/>
</dbReference>
<dbReference type="PANTHER" id="PTHR21022:SF19">
    <property type="entry name" value="PREPHENATE DEHYDRATASE-RELATED"/>
    <property type="match status" value="1"/>
</dbReference>